<gene>
    <name evidence="2" type="ORF">ACFO3I_09850</name>
</gene>
<keyword evidence="3" id="KW-1185">Reference proteome</keyword>
<dbReference type="Pfam" id="PF13466">
    <property type="entry name" value="STAS_2"/>
    <property type="match status" value="1"/>
</dbReference>
<dbReference type="Proteomes" id="UP001595962">
    <property type="component" value="Unassembled WGS sequence"/>
</dbReference>
<protein>
    <submittedName>
        <fullName evidence="2">Lipid asymmetry maintenance protein MlaB</fullName>
    </submittedName>
</protein>
<evidence type="ECO:0000259" key="1">
    <source>
        <dbReference type="Pfam" id="PF13466"/>
    </source>
</evidence>
<dbReference type="RefSeq" id="WP_377333798.1">
    <property type="nucleotide sequence ID" value="NZ_JBHSGB010000010.1"/>
</dbReference>
<dbReference type="InterPro" id="IPR058548">
    <property type="entry name" value="MlaB-like_STAS"/>
</dbReference>
<dbReference type="EMBL" id="JBHSGB010000010">
    <property type="protein sequence ID" value="MFC4655312.1"/>
    <property type="molecule type" value="Genomic_DNA"/>
</dbReference>
<evidence type="ECO:0000313" key="2">
    <source>
        <dbReference type="EMBL" id="MFC4655312.1"/>
    </source>
</evidence>
<reference evidence="3" key="1">
    <citation type="journal article" date="2019" name="Int. J. Syst. Evol. Microbiol.">
        <title>The Global Catalogue of Microorganisms (GCM) 10K type strain sequencing project: providing services to taxonomists for standard genome sequencing and annotation.</title>
        <authorList>
            <consortium name="The Broad Institute Genomics Platform"/>
            <consortium name="The Broad Institute Genome Sequencing Center for Infectious Disease"/>
            <person name="Wu L."/>
            <person name="Ma J."/>
        </authorList>
    </citation>
    <scope>NUCLEOTIDE SEQUENCE [LARGE SCALE GENOMIC DNA]</scope>
    <source>
        <strain evidence="3">DT28</strain>
    </source>
</reference>
<organism evidence="2 3">
    <name type="scientific">Rheinheimera marina</name>
    <dbReference type="NCBI Taxonomy" id="1774958"/>
    <lineage>
        <taxon>Bacteria</taxon>
        <taxon>Pseudomonadati</taxon>
        <taxon>Pseudomonadota</taxon>
        <taxon>Gammaproteobacteria</taxon>
        <taxon>Chromatiales</taxon>
        <taxon>Chromatiaceae</taxon>
        <taxon>Rheinheimera</taxon>
    </lineage>
</organism>
<name>A0ABV9JM21_9GAMM</name>
<feature type="domain" description="MlaB-like STAS" evidence="1">
    <location>
        <begin position="13"/>
        <end position="88"/>
    </location>
</feature>
<proteinExistence type="predicted"/>
<dbReference type="InterPro" id="IPR036513">
    <property type="entry name" value="STAS_dom_sf"/>
</dbReference>
<comment type="caution">
    <text evidence="2">The sequence shown here is derived from an EMBL/GenBank/DDBJ whole genome shotgun (WGS) entry which is preliminary data.</text>
</comment>
<accession>A0ABV9JM21</accession>
<sequence length="106" mass="11422">MLKVEQREQLVLLSGVMDRDTVPAHFPFKLLQKLTGEVSFDLAGLRLVDTAGLAWLLHQVAEGKKLGLTIRMLNAPAQLKTLAALSDVVSLLPLVDGDAGHANPTN</sequence>
<dbReference type="Gene3D" id="3.30.750.24">
    <property type="entry name" value="STAS domain"/>
    <property type="match status" value="1"/>
</dbReference>
<evidence type="ECO:0000313" key="3">
    <source>
        <dbReference type="Proteomes" id="UP001595962"/>
    </source>
</evidence>
<dbReference type="SUPFAM" id="SSF52091">
    <property type="entry name" value="SpoIIaa-like"/>
    <property type="match status" value="1"/>
</dbReference>